<dbReference type="InterPro" id="IPR036111">
    <property type="entry name" value="Mal/L-sulfo/L-lacto_DH-like_sf"/>
</dbReference>
<evidence type="ECO:0000313" key="3">
    <source>
        <dbReference type="EMBL" id="SVC81966.1"/>
    </source>
</evidence>
<dbReference type="Pfam" id="PF02615">
    <property type="entry name" value="Ldh_2"/>
    <property type="match status" value="1"/>
</dbReference>
<name>A0A382Q973_9ZZZZ</name>
<organism evidence="3">
    <name type="scientific">marine metagenome</name>
    <dbReference type="NCBI Taxonomy" id="408172"/>
    <lineage>
        <taxon>unclassified sequences</taxon>
        <taxon>metagenomes</taxon>
        <taxon>ecological metagenomes</taxon>
    </lineage>
</organism>
<dbReference type="PANTHER" id="PTHR11091:SF0">
    <property type="entry name" value="MALATE DEHYDROGENASE"/>
    <property type="match status" value="1"/>
</dbReference>
<keyword evidence="2" id="KW-0560">Oxidoreductase</keyword>
<dbReference type="InterPro" id="IPR043143">
    <property type="entry name" value="Mal/L-sulf/L-lact_DH-like_NADP"/>
</dbReference>
<sequence>MPTLRANVLTEHVSQIFQAYNVPKQTADVVATSLVLSNLKGHDSHGIIRVVEYIDWLGKGLVDANATLEVIEEKNTILITDGHFGFGQLIGREATEKAIYKCQQEGACILTIRRSGHLGRIGEFVEIAAEAGIVCFSLTNTHGGGILVAPYGGKERRLSANPLSAGAPIDGNSMIMDISTCAIAEGKIKVARERNETIPENAIIDGNGLPTTSPQDFYDDPPGALLPIAGHKGFALSLFAEVLAGAISGAGC</sequence>
<gene>
    <name evidence="3" type="ORF">METZ01_LOCUS334820</name>
</gene>
<dbReference type="GO" id="GO:0016491">
    <property type="term" value="F:oxidoreductase activity"/>
    <property type="evidence" value="ECO:0007669"/>
    <property type="project" value="UniProtKB-KW"/>
</dbReference>
<comment type="similarity">
    <text evidence="1">Belongs to the LDH2/MDH2 oxidoreductase family.</text>
</comment>
<dbReference type="Gene3D" id="1.10.1530.10">
    <property type="match status" value="1"/>
</dbReference>
<evidence type="ECO:0000256" key="2">
    <source>
        <dbReference type="ARBA" id="ARBA00023002"/>
    </source>
</evidence>
<dbReference type="InterPro" id="IPR043144">
    <property type="entry name" value="Mal/L-sulf/L-lact_DH-like_ah"/>
</dbReference>
<reference evidence="3" key="1">
    <citation type="submission" date="2018-05" db="EMBL/GenBank/DDBJ databases">
        <authorList>
            <person name="Lanie J.A."/>
            <person name="Ng W.-L."/>
            <person name="Kazmierczak K.M."/>
            <person name="Andrzejewski T.M."/>
            <person name="Davidsen T.M."/>
            <person name="Wayne K.J."/>
            <person name="Tettelin H."/>
            <person name="Glass J.I."/>
            <person name="Rusch D."/>
            <person name="Podicherti R."/>
            <person name="Tsui H.-C.T."/>
            <person name="Winkler M.E."/>
        </authorList>
    </citation>
    <scope>NUCLEOTIDE SEQUENCE</scope>
</reference>
<dbReference type="PANTHER" id="PTHR11091">
    <property type="entry name" value="OXIDOREDUCTASE-RELATED"/>
    <property type="match status" value="1"/>
</dbReference>
<dbReference type="EMBL" id="UINC01112785">
    <property type="protein sequence ID" value="SVC81966.1"/>
    <property type="molecule type" value="Genomic_DNA"/>
</dbReference>
<proteinExistence type="inferred from homology"/>
<feature type="non-terminal residue" evidence="3">
    <location>
        <position position="252"/>
    </location>
</feature>
<dbReference type="AlphaFoldDB" id="A0A382Q973"/>
<accession>A0A382Q973</accession>
<dbReference type="Gene3D" id="3.30.1370.60">
    <property type="entry name" value="Hypothetical oxidoreductase yiak, domain 2"/>
    <property type="match status" value="1"/>
</dbReference>
<evidence type="ECO:0000256" key="1">
    <source>
        <dbReference type="ARBA" id="ARBA00006056"/>
    </source>
</evidence>
<protein>
    <submittedName>
        <fullName evidence="3">Uncharacterized protein</fullName>
    </submittedName>
</protein>
<dbReference type="InterPro" id="IPR003767">
    <property type="entry name" value="Malate/L-lactate_DH-like"/>
</dbReference>
<dbReference type="SUPFAM" id="SSF89733">
    <property type="entry name" value="L-sulfolactate dehydrogenase-like"/>
    <property type="match status" value="1"/>
</dbReference>